<sequence>MSKLRLLLVTDTVGGVWVYSLELARALVPYDVEVTLAVIGPPASPTQREQAEGIRLIDTGLPLDWLPTTPAEMHRAGEAIAALASKEGMDLVQTCSAPLLADTKFDQPTIAVQHSCVASWWSAVRGTPLPPEFMWRRDLVQEGLNRARAVVAPSVSFAAETARIYDVSCPVMPVHNGRQSVVPLGLPQSNFVLTASRLWDEGKNVATLDAAARLTSTPFEAAGPLAGPNGTRAAFNNIHHVGELASARLSGVLATRPIYASSALYEPFGLSVLEAANAGCALVLSDIPTFRELWRDSALFVPARDPRAFADAVDALMKDTQERERLGRAARNRAQLYTPARMGQRMAGIYRSLLPRAAATPQNGMAGAA</sequence>
<reference evidence="3 4" key="1">
    <citation type="submission" date="2020-03" db="EMBL/GenBank/DDBJ databases">
        <title>Sphingomonas sp. nov., isolated from fish.</title>
        <authorList>
            <person name="Hyun D.-W."/>
            <person name="Bae J.-W."/>
        </authorList>
    </citation>
    <scope>NUCLEOTIDE SEQUENCE [LARGE SCALE GENOMIC DNA]</scope>
    <source>
        <strain evidence="3 4">HDW15B</strain>
    </source>
</reference>
<dbReference type="RefSeq" id="WP_166410969.1">
    <property type="nucleotide sequence ID" value="NZ_CP049869.1"/>
</dbReference>
<dbReference type="Proteomes" id="UP000503222">
    <property type="component" value="Chromosome"/>
</dbReference>
<proteinExistence type="predicted"/>
<dbReference type="KEGG" id="spii:G7077_06380"/>
<feature type="domain" description="Glycosyltransferase subfamily 4-like N-terminal" evidence="2">
    <location>
        <begin position="13"/>
        <end position="177"/>
    </location>
</feature>
<dbReference type="GO" id="GO:0016757">
    <property type="term" value="F:glycosyltransferase activity"/>
    <property type="evidence" value="ECO:0007669"/>
    <property type="project" value="InterPro"/>
</dbReference>
<evidence type="ECO:0000259" key="1">
    <source>
        <dbReference type="Pfam" id="PF00534"/>
    </source>
</evidence>
<name>A0A6G7YPC1_9SPHN</name>
<keyword evidence="3" id="KW-0808">Transferase</keyword>
<gene>
    <name evidence="3" type="ORF">G7077_06380</name>
</gene>
<evidence type="ECO:0000313" key="3">
    <source>
        <dbReference type="EMBL" id="QIK78576.1"/>
    </source>
</evidence>
<dbReference type="Gene3D" id="3.40.50.2000">
    <property type="entry name" value="Glycogen Phosphorylase B"/>
    <property type="match status" value="2"/>
</dbReference>
<dbReference type="CDD" id="cd03801">
    <property type="entry name" value="GT4_PimA-like"/>
    <property type="match status" value="1"/>
</dbReference>
<feature type="domain" description="Glycosyl transferase family 1" evidence="1">
    <location>
        <begin position="236"/>
        <end position="333"/>
    </location>
</feature>
<keyword evidence="4" id="KW-1185">Reference proteome</keyword>
<dbReference type="SUPFAM" id="SSF53756">
    <property type="entry name" value="UDP-Glycosyltransferase/glycogen phosphorylase"/>
    <property type="match status" value="1"/>
</dbReference>
<dbReference type="Pfam" id="PF13439">
    <property type="entry name" value="Glyco_transf_4"/>
    <property type="match status" value="1"/>
</dbReference>
<organism evidence="3 4">
    <name type="scientific">Sphingomonas piscis</name>
    <dbReference type="NCBI Taxonomy" id="2714943"/>
    <lineage>
        <taxon>Bacteria</taxon>
        <taxon>Pseudomonadati</taxon>
        <taxon>Pseudomonadota</taxon>
        <taxon>Alphaproteobacteria</taxon>
        <taxon>Sphingomonadales</taxon>
        <taxon>Sphingomonadaceae</taxon>
        <taxon>Sphingomonas</taxon>
    </lineage>
</organism>
<dbReference type="PANTHER" id="PTHR12526">
    <property type="entry name" value="GLYCOSYLTRANSFERASE"/>
    <property type="match status" value="1"/>
</dbReference>
<dbReference type="InterPro" id="IPR001296">
    <property type="entry name" value="Glyco_trans_1"/>
</dbReference>
<accession>A0A6G7YPC1</accession>
<dbReference type="Pfam" id="PF00534">
    <property type="entry name" value="Glycos_transf_1"/>
    <property type="match status" value="1"/>
</dbReference>
<dbReference type="EMBL" id="CP049869">
    <property type="protein sequence ID" value="QIK78576.1"/>
    <property type="molecule type" value="Genomic_DNA"/>
</dbReference>
<dbReference type="AlphaFoldDB" id="A0A6G7YPC1"/>
<dbReference type="InterPro" id="IPR028098">
    <property type="entry name" value="Glyco_trans_4-like_N"/>
</dbReference>
<dbReference type="PANTHER" id="PTHR12526:SF636">
    <property type="entry name" value="BLL3647 PROTEIN"/>
    <property type="match status" value="1"/>
</dbReference>
<protein>
    <submittedName>
        <fullName evidence="3">Glycosyltransferase family 4 protein</fullName>
    </submittedName>
</protein>
<evidence type="ECO:0000259" key="2">
    <source>
        <dbReference type="Pfam" id="PF13439"/>
    </source>
</evidence>
<evidence type="ECO:0000313" key="4">
    <source>
        <dbReference type="Proteomes" id="UP000503222"/>
    </source>
</evidence>